<feature type="transmembrane region" description="Helical" evidence="1">
    <location>
        <begin position="265"/>
        <end position="298"/>
    </location>
</feature>
<accession>A0A6J6PDN4</accession>
<keyword evidence="1" id="KW-1133">Transmembrane helix</keyword>
<feature type="transmembrane region" description="Helical" evidence="1">
    <location>
        <begin position="393"/>
        <end position="416"/>
    </location>
</feature>
<feature type="transmembrane region" description="Helical" evidence="1">
    <location>
        <begin position="104"/>
        <end position="125"/>
    </location>
</feature>
<keyword evidence="1" id="KW-0472">Membrane</keyword>
<feature type="transmembrane region" description="Helical" evidence="1">
    <location>
        <begin position="310"/>
        <end position="331"/>
    </location>
</feature>
<feature type="transmembrane region" description="Helical" evidence="1">
    <location>
        <begin position="368"/>
        <end position="386"/>
    </location>
</feature>
<feature type="transmembrane region" description="Helical" evidence="1">
    <location>
        <begin position="65"/>
        <end position="84"/>
    </location>
</feature>
<dbReference type="AlphaFoldDB" id="A0A6J6PDN4"/>
<name>A0A6J6PDN4_9ZZZZ</name>
<feature type="transmembrane region" description="Helical" evidence="1">
    <location>
        <begin position="428"/>
        <end position="451"/>
    </location>
</feature>
<dbReference type="EMBL" id="CAEZXP010000002">
    <property type="protein sequence ID" value="CAB4696766.1"/>
    <property type="molecule type" value="Genomic_DNA"/>
</dbReference>
<evidence type="ECO:0000256" key="1">
    <source>
        <dbReference type="SAM" id="Phobius"/>
    </source>
</evidence>
<feature type="transmembrane region" description="Helical" evidence="1">
    <location>
        <begin position="39"/>
        <end position="59"/>
    </location>
</feature>
<sequence>MNRTDLGLLAYNAILLAVGYAALRPLGFAARGTRITRAGLAYLVGFGVLGVALTLAAIVGISPTIPAIVIVAIVIIGATTRISLRPDATTWHATPLGFGRYGTLAAAIGGLVLTVASLAAIALAAKGQLYPGFWDAIDFWIPKAQAIYYGHGIPTDTWAGLKHPEYPPLLPTLDAGIFHFTGGFHPSLLPLQAVLLGIAFLLTLLGLLDGITPRALSLPALAALATTPWFWWRLQTPTGDQILAYFVTGAAVATIRWLITGERSYFRLGFVLLITATLTKLEGGFVGLLLAAVICVAIYRQRRSDFRSALLLLATPLAIVPWRLWLAHAGIPGSSPDYRISYLAHPGFLVDHTHRFTESLRVMLHAPFAEYASTSLVVVATAALVVSAVRRPVIAATVAAWCALAAGGLAAIYWIGTLPVSWYIENSVSRVGATVIVAAAALTPLLLGLALSDTITEDE</sequence>
<feature type="transmembrane region" description="Helical" evidence="1">
    <location>
        <begin position="242"/>
        <end position="259"/>
    </location>
</feature>
<reference evidence="2" key="1">
    <citation type="submission" date="2020-05" db="EMBL/GenBank/DDBJ databases">
        <authorList>
            <person name="Chiriac C."/>
            <person name="Salcher M."/>
            <person name="Ghai R."/>
            <person name="Kavagutti S V."/>
        </authorList>
    </citation>
    <scope>NUCLEOTIDE SEQUENCE</scope>
</reference>
<proteinExistence type="predicted"/>
<feature type="transmembrane region" description="Helical" evidence="1">
    <location>
        <begin position="6"/>
        <end position="27"/>
    </location>
</feature>
<keyword evidence="1" id="KW-0812">Transmembrane</keyword>
<gene>
    <name evidence="2" type="ORF">UFOPK2399_01079</name>
</gene>
<feature type="transmembrane region" description="Helical" evidence="1">
    <location>
        <begin position="188"/>
        <end position="208"/>
    </location>
</feature>
<evidence type="ECO:0000313" key="2">
    <source>
        <dbReference type="EMBL" id="CAB4696766.1"/>
    </source>
</evidence>
<protein>
    <submittedName>
        <fullName evidence="2">Unannotated protein</fullName>
    </submittedName>
</protein>
<organism evidence="2">
    <name type="scientific">freshwater metagenome</name>
    <dbReference type="NCBI Taxonomy" id="449393"/>
    <lineage>
        <taxon>unclassified sequences</taxon>
        <taxon>metagenomes</taxon>
        <taxon>ecological metagenomes</taxon>
    </lineage>
</organism>